<comment type="caution">
    <text evidence="1">The sequence shown here is derived from an EMBL/GenBank/DDBJ whole genome shotgun (WGS) entry which is preliminary data.</text>
</comment>
<accession>A0A5D3DSB9</accession>
<dbReference type="EMBL" id="SSTD01003373">
    <property type="protein sequence ID" value="TYK26651.1"/>
    <property type="molecule type" value="Genomic_DNA"/>
</dbReference>
<evidence type="ECO:0000313" key="2">
    <source>
        <dbReference type="Proteomes" id="UP000321947"/>
    </source>
</evidence>
<reference evidence="1 2" key="1">
    <citation type="submission" date="2019-08" db="EMBL/GenBank/DDBJ databases">
        <title>Draft genome sequences of two oriental melons (Cucumis melo L. var makuwa).</title>
        <authorList>
            <person name="Kwon S.-Y."/>
        </authorList>
    </citation>
    <scope>NUCLEOTIDE SEQUENCE [LARGE SCALE GENOMIC DNA]</scope>
    <source>
        <strain evidence="2">cv. Chang Bougi</strain>
        <tissue evidence="1">Leaf</tissue>
    </source>
</reference>
<name>A0A5D3DSB9_CUCMM</name>
<sequence>MLKLQSRPTLEGSEPLFGDEIYKTDLGRPLSYSKGLCWTLGQSPNTLLAVLRHHPTRKRCTPGRLRATSSSS</sequence>
<dbReference type="AlphaFoldDB" id="A0A5D3DSB9"/>
<proteinExistence type="predicted"/>
<evidence type="ECO:0000313" key="1">
    <source>
        <dbReference type="EMBL" id="TYK26651.1"/>
    </source>
</evidence>
<gene>
    <name evidence="1" type="ORF">E5676_scaffold313G003010</name>
</gene>
<protein>
    <submittedName>
        <fullName evidence="1">Uncharacterized protein</fullName>
    </submittedName>
</protein>
<organism evidence="1 2">
    <name type="scientific">Cucumis melo var. makuwa</name>
    <name type="common">Oriental melon</name>
    <dbReference type="NCBI Taxonomy" id="1194695"/>
    <lineage>
        <taxon>Eukaryota</taxon>
        <taxon>Viridiplantae</taxon>
        <taxon>Streptophyta</taxon>
        <taxon>Embryophyta</taxon>
        <taxon>Tracheophyta</taxon>
        <taxon>Spermatophyta</taxon>
        <taxon>Magnoliopsida</taxon>
        <taxon>eudicotyledons</taxon>
        <taxon>Gunneridae</taxon>
        <taxon>Pentapetalae</taxon>
        <taxon>rosids</taxon>
        <taxon>fabids</taxon>
        <taxon>Cucurbitales</taxon>
        <taxon>Cucurbitaceae</taxon>
        <taxon>Benincaseae</taxon>
        <taxon>Cucumis</taxon>
    </lineage>
</organism>
<dbReference type="Proteomes" id="UP000321947">
    <property type="component" value="Unassembled WGS sequence"/>
</dbReference>